<dbReference type="Proteomes" id="UP000701702">
    <property type="component" value="Unassembled WGS sequence"/>
</dbReference>
<name>A0ABN7ZSW5_9BURK</name>
<protein>
    <submittedName>
        <fullName evidence="2">Uncharacterized protein</fullName>
    </submittedName>
</protein>
<sequence length="206" mass="22413">MGRPSAHEVTTVQATLVRANYGSRPVGNITASPTACPKLGAYRSLVAARKPWRRARGGPRRSCRCLTAKCVPSWVTPTEAYIREHYHCRSVFSERGRGAEAQWRRPLKGHYAHSCREGFLVGHACRQVTDRMRGVYGHAAARSGQMAASSEICPELGHPRRVSAATVAADALLLDDGARSRGSPSHAHYQSLPQVSWGRTRSATAG</sequence>
<evidence type="ECO:0000256" key="1">
    <source>
        <dbReference type="SAM" id="MobiDB-lite"/>
    </source>
</evidence>
<organism evidence="2 3">
    <name type="scientific">Cupriavidus pinatubonensis</name>
    <dbReference type="NCBI Taxonomy" id="248026"/>
    <lineage>
        <taxon>Bacteria</taxon>
        <taxon>Pseudomonadati</taxon>
        <taxon>Pseudomonadota</taxon>
        <taxon>Betaproteobacteria</taxon>
        <taxon>Burkholderiales</taxon>
        <taxon>Burkholderiaceae</taxon>
        <taxon>Cupriavidus</taxon>
    </lineage>
</organism>
<evidence type="ECO:0000313" key="2">
    <source>
        <dbReference type="EMBL" id="CAG9187390.1"/>
    </source>
</evidence>
<feature type="region of interest" description="Disordered" evidence="1">
    <location>
        <begin position="179"/>
        <end position="206"/>
    </location>
</feature>
<gene>
    <name evidence="2" type="ORF">LMG23994_06835</name>
</gene>
<evidence type="ECO:0000313" key="3">
    <source>
        <dbReference type="Proteomes" id="UP000701702"/>
    </source>
</evidence>
<reference evidence="2 3" key="1">
    <citation type="submission" date="2021-08" db="EMBL/GenBank/DDBJ databases">
        <authorList>
            <person name="Peeters C."/>
        </authorList>
    </citation>
    <scope>NUCLEOTIDE SEQUENCE [LARGE SCALE GENOMIC DNA]</scope>
    <source>
        <strain evidence="2 3">LMG 23994</strain>
    </source>
</reference>
<dbReference type="EMBL" id="CAJZAF010000069">
    <property type="protein sequence ID" value="CAG9187390.1"/>
    <property type="molecule type" value="Genomic_DNA"/>
</dbReference>
<comment type="caution">
    <text evidence="2">The sequence shown here is derived from an EMBL/GenBank/DDBJ whole genome shotgun (WGS) entry which is preliminary data.</text>
</comment>
<keyword evidence="3" id="KW-1185">Reference proteome</keyword>
<feature type="compositionally biased region" description="Polar residues" evidence="1">
    <location>
        <begin position="191"/>
        <end position="206"/>
    </location>
</feature>
<accession>A0ABN7ZSW5</accession>
<proteinExistence type="predicted"/>